<dbReference type="EMBL" id="QPJW01000007">
    <property type="protein sequence ID" value="RCX18064.1"/>
    <property type="molecule type" value="Genomic_DNA"/>
</dbReference>
<keyword evidence="2" id="KW-1185">Reference proteome</keyword>
<dbReference type="AlphaFoldDB" id="A0A369BEG6"/>
<evidence type="ECO:0000313" key="1">
    <source>
        <dbReference type="EMBL" id="RCX18064.1"/>
    </source>
</evidence>
<reference evidence="1 2" key="1">
    <citation type="submission" date="2018-07" db="EMBL/GenBank/DDBJ databases">
        <title>Genomic Encyclopedia of Type Strains, Phase III (KMG-III): the genomes of soil and plant-associated and newly described type strains.</title>
        <authorList>
            <person name="Whitman W."/>
        </authorList>
    </citation>
    <scope>NUCLEOTIDE SEQUENCE [LARGE SCALE GENOMIC DNA]</scope>
    <source>
        <strain evidence="1 2">CECT 8333</strain>
    </source>
</reference>
<name>A0A369BEG6_9BACL</name>
<comment type="caution">
    <text evidence="1">The sequence shown here is derived from an EMBL/GenBank/DDBJ whole genome shotgun (WGS) entry which is preliminary data.</text>
</comment>
<organism evidence="1 2">
    <name type="scientific">Fontibacillus phaseoli</name>
    <dbReference type="NCBI Taxonomy" id="1416533"/>
    <lineage>
        <taxon>Bacteria</taxon>
        <taxon>Bacillati</taxon>
        <taxon>Bacillota</taxon>
        <taxon>Bacilli</taxon>
        <taxon>Bacillales</taxon>
        <taxon>Paenibacillaceae</taxon>
        <taxon>Fontibacillus</taxon>
    </lineage>
</organism>
<dbReference type="RefSeq" id="WP_281269502.1">
    <property type="nucleotide sequence ID" value="NZ_QPJW01000007.1"/>
</dbReference>
<protein>
    <submittedName>
        <fullName evidence="1">Uncharacterized protein</fullName>
    </submittedName>
</protein>
<proteinExistence type="predicted"/>
<sequence length="42" mass="4834">MQLLHSFDFDFTVTPSYSYHSGDLRAFSALPGWKCFLYGIIT</sequence>
<gene>
    <name evidence="1" type="ORF">DFP94_10717</name>
</gene>
<dbReference type="Proteomes" id="UP000253090">
    <property type="component" value="Unassembled WGS sequence"/>
</dbReference>
<evidence type="ECO:0000313" key="2">
    <source>
        <dbReference type="Proteomes" id="UP000253090"/>
    </source>
</evidence>
<accession>A0A369BEG6</accession>